<evidence type="ECO:0000313" key="6">
    <source>
        <dbReference type="Proteomes" id="UP000193090"/>
    </source>
</evidence>
<reference evidence="5 6" key="1">
    <citation type="submission" date="2016-01" db="EMBL/GenBank/DDBJ databases">
        <title>The new phylogeny of the genus Mycobacterium.</title>
        <authorList>
            <person name="Tarcisio F."/>
            <person name="Conor M."/>
            <person name="Antonella G."/>
            <person name="Elisabetta G."/>
            <person name="Giulia F.S."/>
            <person name="Sara T."/>
            <person name="Anna F."/>
            <person name="Clotilde B."/>
            <person name="Roberto B."/>
            <person name="Veronica D.S."/>
            <person name="Fabio R."/>
            <person name="Monica P."/>
            <person name="Olivier J."/>
            <person name="Enrico T."/>
            <person name="Nicola S."/>
        </authorList>
    </citation>
    <scope>NUCLEOTIDE SEQUENCE [LARGE SCALE GENOMIC DNA]</scope>
    <source>
        <strain evidence="5 6">DSM 44153</strain>
    </source>
</reference>
<proteinExistence type="inferred from homology"/>
<comment type="similarity">
    <text evidence="2">Belongs to the MTB12 family.</text>
</comment>
<accession>A0A1X2ERP3</accession>
<keyword evidence="6" id="KW-1185">Reference proteome</keyword>
<dbReference type="AlphaFoldDB" id="A0A1X2ERP3"/>
<feature type="signal peptide" evidence="3">
    <location>
        <begin position="1"/>
        <end position="24"/>
    </location>
</feature>
<name>A0A1X2ERP3_9MYCO</name>
<sequence>MSMRALGLAVVGALILAAAPAVHADPPPVGPVPSSDQVAAVMHQLSDPHAPDEVKSGLVDGGLSPAELGELGGLVNDLAFRAELPLNFAVTDIVAAPGDVAGMTVSATTWLMTRAVVEPMVLIHDDGTWRLTHDSFTPTFLGVLRSVIFRIQLTHYW</sequence>
<dbReference type="Pfam" id="PF26580">
    <property type="entry name" value="Mtb12_C"/>
    <property type="match status" value="1"/>
</dbReference>
<comment type="caution">
    <text evidence="5">The sequence shown here is derived from an EMBL/GenBank/DDBJ whole genome shotgun (WGS) entry which is preliminary data.</text>
</comment>
<feature type="domain" description="Low molecular weight antigen MTB12-like C-terminal" evidence="4">
    <location>
        <begin position="31"/>
        <end position="136"/>
    </location>
</feature>
<dbReference type="RefSeq" id="WP_085107504.1">
    <property type="nucleotide sequence ID" value="NZ_JACKSN010000185.1"/>
</dbReference>
<dbReference type="InterPro" id="IPR058644">
    <property type="entry name" value="Mtb12-like_C"/>
</dbReference>
<feature type="chain" id="PRO_5012100639" description="Low molecular weight antigen MTB12-like C-terminal domain-containing protein" evidence="3">
    <location>
        <begin position="25"/>
        <end position="157"/>
    </location>
</feature>
<dbReference type="Proteomes" id="UP000193090">
    <property type="component" value="Unassembled WGS sequence"/>
</dbReference>
<dbReference type="EMBL" id="LQPZ01000006">
    <property type="protein sequence ID" value="ORX08458.1"/>
    <property type="molecule type" value="Genomic_DNA"/>
</dbReference>
<keyword evidence="1 3" id="KW-0732">Signal</keyword>
<evidence type="ECO:0000256" key="1">
    <source>
        <dbReference type="ARBA" id="ARBA00022729"/>
    </source>
</evidence>
<organism evidence="5 6">
    <name type="scientific">Mycolicibacillus trivialis</name>
    <dbReference type="NCBI Taxonomy" id="1798"/>
    <lineage>
        <taxon>Bacteria</taxon>
        <taxon>Bacillati</taxon>
        <taxon>Actinomycetota</taxon>
        <taxon>Actinomycetes</taxon>
        <taxon>Mycobacteriales</taxon>
        <taxon>Mycobacteriaceae</taxon>
        <taxon>Mycolicibacillus</taxon>
    </lineage>
</organism>
<dbReference type="OrthoDB" id="4764217at2"/>
<evidence type="ECO:0000256" key="3">
    <source>
        <dbReference type="SAM" id="SignalP"/>
    </source>
</evidence>
<evidence type="ECO:0000256" key="2">
    <source>
        <dbReference type="ARBA" id="ARBA00093774"/>
    </source>
</evidence>
<evidence type="ECO:0000313" key="5">
    <source>
        <dbReference type="EMBL" id="ORX08458.1"/>
    </source>
</evidence>
<protein>
    <recommendedName>
        <fullName evidence="4">Low molecular weight antigen MTB12-like C-terminal domain-containing protein</fullName>
    </recommendedName>
</protein>
<gene>
    <name evidence="5" type="ORF">AWC30_02160</name>
</gene>
<evidence type="ECO:0000259" key="4">
    <source>
        <dbReference type="Pfam" id="PF26580"/>
    </source>
</evidence>